<dbReference type="Gene3D" id="3.40.710.10">
    <property type="entry name" value="DD-peptidase/beta-lactamase superfamily"/>
    <property type="match status" value="2"/>
</dbReference>
<dbReference type="NCBIfam" id="TIGR00666">
    <property type="entry name" value="PBP4"/>
    <property type="match status" value="1"/>
</dbReference>
<dbReference type="InterPro" id="IPR000667">
    <property type="entry name" value="Peptidase_S13"/>
</dbReference>
<dbReference type="PRINTS" id="PR00922">
    <property type="entry name" value="DADACBPTASE3"/>
</dbReference>
<dbReference type="GO" id="GO:0004185">
    <property type="term" value="F:serine-type carboxypeptidase activity"/>
    <property type="evidence" value="ECO:0007669"/>
    <property type="project" value="InterPro"/>
</dbReference>
<dbReference type="PANTHER" id="PTHR30023:SF0">
    <property type="entry name" value="PENICILLIN-SENSITIVE CARBOXYPEPTIDASE A"/>
    <property type="match status" value="1"/>
</dbReference>
<protein>
    <submittedName>
        <fullName evidence="3">D-alanyl-D-alanine carboxypeptidase/D-alanyl-D-alanine-endopeptidase</fullName>
    </submittedName>
</protein>
<dbReference type="AlphaFoldDB" id="A0A1C0AR10"/>
<keyword evidence="3" id="KW-0121">Carboxypeptidase</keyword>
<organism evidence="3 4">
    <name type="scientific">Tessaracoccus lapidicaptus</name>
    <dbReference type="NCBI Taxonomy" id="1427523"/>
    <lineage>
        <taxon>Bacteria</taxon>
        <taxon>Bacillati</taxon>
        <taxon>Actinomycetota</taxon>
        <taxon>Actinomycetes</taxon>
        <taxon>Propionibacteriales</taxon>
        <taxon>Propionibacteriaceae</taxon>
        <taxon>Tessaracoccus</taxon>
    </lineage>
</organism>
<dbReference type="GO" id="GO:0000270">
    <property type="term" value="P:peptidoglycan metabolic process"/>
    <property type="evidence" value="ECO:0007669"/>
    <property type="project" value="TreeGrafter"/>
</dbReference>
<keyword evidence="3" id="KW-0645">Protease</keyword>
<dbReference type="Pfam" id="PF02113">
    <property type="entry name" value="Peptidase_S13"/>
    <property type="match status" value="2"/>
</dbReference>
<comment type="caution">
    <text evidence="3">The sequence shown here is derived from an EMBL/GenBank/DDBJ whole genome shotgun (WGS) entry which is preliminary data.</text>
</comment>
<dbReference type="Proteomes" id="UP000093501">
    <property type="component" value="Unassembled WGS sequence"/>
</dbReference>
<evidence type="ECO:0000313" key="3">
    <source>
        <dbReference type="EMBL" id="OCL36828.1"/>
    </source>
</evidence>
<dbReference type="EMBL" id="MBQD01000006">
    <property type="protein sequence ID" value="OCL36828.1"/>
    <property type="molecule type" value="Genomic_DNA"/>
</dbReference>
<accession>A0A1C0AR10</accession>
<dbReference type="PANTHER" id="PTHR30023">
    <property type="entry name" value="D-ALANYL-D-ALANINE CARBOXYPEPTIDASE"/>
    <property type="match status" value="1"/>
</dbReference>
<evidence type="ECO:0000313" key="4">
    <source>
        <dbReference type="Proteomes" id="UP000093501"/>
    </source>
</evidence>
<evidence type="ECO:0000256" key="2">
    <source>
        <dbReference type="ARBA" id="ARBA00022801"/>
    </source>
</evidence>
<sequence length="366" mass="37252">MAWHAVDVATGDVVASSGADALLIPASNTKTLTTVAVMNVFSGEERFATTVVQPEPGRIVLVGGGDPLLAAEPAAPDAYPRPASLRELAAVTAATLLAGGQTSVTLGVDAGLFPGPGWNDVWPANYRDQVTELSALWADERRTGGGRSRTAALDAAALFAAQLAEAGVAVVGPPVAAARSGAEIARVESLPVHVLVETAMQRSNNSFTEVLGLQLALATGRPATFAGAVAAIEEQLTALGLWDAGAVLTDASGLSRSNRVTARMLADAVRRMQTDPRLSVILDGLPTAGVTGTLADRFTDAVAEPARGVVRAKTGTLSLVASLAGTTQTADDRELAFAVVVNGAPNGWAAKVWTDQVAGVIASCGC</sequence>
<dbReference type="SUPFAM" id="SSF56601">
    <property type="entry name" value="beta-lactamase/transpeptidase-like"/>
    <property type="match status" value="1"/>
</dbReference>
<reference evidence="4" key="1">
    <citation type="submission" date="2016-07" db="EMBL/GenBank/DDBJ databases">
        <authorList>
            <person name="Florea S."/>
            <person name="Webb J.S."/>
            <person name="Jaromczyk J."/>
            <person name="Schardl C.L."/>
        </authorList>
    </citation>
    <scope>NUCLEOTIDE SEQUENCE [LARGE SCALE GENOMIC DNA]</scope>
    <source>
        <strain evidence="4">IPBSL-7</strain>
    </source>
</reference>
<keyword evidence="4" id="KW-1185">Reference proteome</keyword>
<comment type="similarity">
    <text evidence="1">Belongs to the peptidase S13 family.</text>
</comment>
<keyword evidence="2" id="KW-0378">Hydrolase</keyword>
<gene>
    <name evidence="3" type="ORF">BCR15_13260</name>
</gene>
<evidence type="ECO:0000256" key="1">
    <source>
        <dbReference type="ARBA" id="ARBA00006096"/>
    </source>
</evidence>
<dbReference type="GO" id="GO:0006508">
    <property type="term" value="P:proteolysis"/>
    <property type="evidence" value="ECO:0007669"/>
    <property type="project" value="InterPro"/>
</dbReference>
<dbReference type="InterPro" id="IPR012338">
    <property type="entry name" value="Beta-lactam/transpept-like"/>
</dbReference>
<proteinExistence type="inferred from homology"/>
<name>A0A1C0AR10_9ACTN</name>